<evidence type="ECO:0000313" key="8">
    <source>
        <dbReference type="EMBL" id="CAF2158026.1"/>
    </source>
</evidence>
<keyword evidence="4 7" id="KW-0802">TPR repeat</keyword>
<feature type="repeat" description="TPR" evidence="7">
    <location>
        <begin position="160"/>
        <end position="193"/>
    </location>
</feature>
<evidence type="ECO:0000256" key="2">
    <source>
        <dbReference type="ARBA" id="ARBA00022490"/>
    </source>
</evidence>
<evidence type="ECO:0000313" key="9">
    <source>
        <dbReference type="Proteomes" id="UP000663856"/>
    </source>
</evidence>
<organism evidence="8 9">
    <name type="scientific">Rotaria magnacalcarata</name>
    <dbReference type="NCBI Taxonomy" id="392030"/>
    <lineage>
        <taxon>Eukaryota</taxon>
        <taxon>Metazoa</taxon>
        <taxon>Spiralia</taxon>
        <taxon>Gnathifera</taxon>
        <taxon>Rotifera</taxon>
        <taxon>Eurotatoria</taxon>
        <taxon>Bdelloidea</taxon>
        <taxon>Philodinida</taxon>
        <taxon>Philodinidae</taxon>
        <taxon>Rotaria</taxon>
    </lineage>
</organism>
<gene>
    <name evidence="8" type="ORF">WKI299_LOCUS31779</name>
</gene>
<evidence type="ECO:0000256" key="1">
    <source>
        <dbReference type="ARBA" id="ARBA00004496"/>
    </source>
</evidence>
<sequence>MGTSIMEHTSSDIDQLYSSITRLFPSEQLAKLAYNKAMGSKHFKEKNFKASIDCFENGLTIQKQSSSSDNRITASLFCSIAESHFQLKNHDQAIEFYRKAMELNTVLPEEGITAHLYMGYAYLARACRTDFDDLSLAEQHLRRAMEIHVDYDILGDKKVVELYEALADIDYHHGAFEEAISFLTEALQICEDNEWTDDTNRFNEKIQEIELNRNEKVICDQSKKVEHNEASSDLI</sequence>
<dbReference type="AlphaFoldDB" id="A0A816YE70"/>
<comment type="function">
    <text evidence="6">Axonemal protein which is implicated in axonemal and/or peri-axonemal structure assembly and regulates flagellum assembly and beating and therefore sperm motility.</text>
</comment>
<dbReference type="PANTHER" id="PTHR46630">
    <property type="entry name" value="TETRATRICOPEPTIDE REPEAT PROTEIN 29"/>
    <property type="match status" value="1"/>
</dbReference>
<dbReference type="SUPFAM" id="SSF48452">
    <property type="entry name" value="TPR-like"/>
    <property type="match status" value="1"/>
</dbReference>
<proteinExistence type="predicted"/>
<dbReference type="PANTHER" id="PTHR46630:SF1">
    <property type="entry name" value="TETRATRICOPEPTIDE REPEAT PROTEIN 29"/>
    <property type="match status" value="1"/>
</dbReference>
<evidence type="ECO:0000256" key="4">
    <source>
        <dbReference type="ARBA" id="ARBA00022803"/>
    </source>
</evidence>
<dbReference type="PROSITE" id="PS50005">
    <property type="entry name" value="TPR"/>
    <property type="match status" value="2"/>
</dbReference>
<name>A0A816YE70_9BILA</name>
<keyword evidence="3" id="KW-0677">Repeat</keyword>
<keyword evidence="2" id="KW-0963">Cytoplasm</keyword>
<dbReference type="InterPro" id="IPR011990">
    <property type="entry name" value="TPR-like_helical_dom_sf"/>
</dbReference>
<dbReference type="SMART" id="SM00028">
    <property type="entry name" value="TPR"/>
    <property type="match status" value="3"/>
</dbReference>
<comment type="subcellular location">
    <subcellularLocation>
        <location evidence="1">Cytoplasm</location>
    </subcellularLocation>
</comment>
<dbReference type="InterPro" id="IPR051476">
    <property type="entry name" value="Bac_ResReg_Asp_Phosphatase"/>
</dbReference>
<protein>
    <recommendedName>
        <fullName evidence="5">Tetratricopeptide repeat protein 29</fullName>
    </recommendedName>
</protein>
<evidence type="ECO:0000256" key="5">
    <source>
        <dbReference type="ARBA" id="ARBA00040665"/>
    </source>
</evidence>
<reference evidence="8" key="1">
    <citation type="submission" date="2021-02" db="EMBL/GenBank/DDBJ databases">
        <authorList>
            <person name="Nowell W R."/>
        </authorList>
    </citation>
    <scope>NUCLEOTIDE SEQUENCE</scope>
</reference>
<comment type="caution">
    <text evidence="8">The sequence shown here is derived from an EMBL/GenBank/DDBJ whole genome shotgun (WGS) entry which is preliminary data.</text>
</comment>
<dbReference type="EMBL" id="CAJNRF010014562">
    <property type="protein sequence ID" value="CAF2158026.1"/>
    <property type="molecule type" value="Genomic_DNA"/>
</dbReference>
<evidence type="ECO:0000256" key="6">
    <source>
        <dbReference type="ARBA" id="ARBA00044739"/>
    </source>
</evidence>
<evidence type="ECO:0000256" key="7">
    <source>
        <dbReference type="PROSITE-ProRule" id="PRU00339"/>
    </source>
</evidence>
<dbReference type="InterPro" id="IPR019734">
    <property type="entry name" value="TPR_rpt"/>
</dbReference>
<evidence type="ECO:0000256" key="3">
    <source>
        <dbReference type="ARBA" id="ARBA00022737"/>
    </source>
</evidence>
<feature type="repeat" description="TPR" evidence="7">
    <location>
        <begin position="74"/>
        <end position="107"/>
    </location>
</feature>
<dbReference type="GO" id="GO:0005737">
    <property type="term" value="C:cytoplasm"/>
    <property type="evidence" value="ECO:0007669"/>
    <property type="project" value="UniProtKB-SubCell"/>
</dbReference>
<dbReference type="Pfam" id="PF13424">
    <property type="entry name" value="TPR_12"/>
    <property type="match status" value="1"/>
</dbReference>
<dbReference type="Gene3D" id="1.25.40.10">
    <property type="entry name" value="Tetratricopeptide repeat domain"/>
    <property type="match status" value="1"/>
</dbReference>
<accession>A0A816YE70</accession>
<dbReference type="Proteomes" id="UP000663856">
    <property type="component" value="Unassembled WGS sequence"/>
</dbReference>